<dbReference type="InterPro" id="IPR010035">
    <property type="entry name" value="Thi_S"/>
</dbReference>
<dbReference type="STRING" id="444597.BST26_06995"/>
<dbReference type="RefSeq" id="WP_083030047.1">
    <property type="nucleotide sequence ID" value="NZ_AP022618.1"/>
</dbReference>
<dbReference type="CDD" id="cd00565">
    <property type="entry name" value="Ubl_ThiS"/>
    <property type="match status" value="1"/>
</dbReference>
<name>A0A1X0DHW8_9MYCO</name>
<evidence type="ECO:0000313" key="1">
    <source>
        <dbReference type="EMBL" id="ORA71792.1"/>
    </source>
</evidence>
<protein>
    <submittedName>
        <fullName evidence="1">Thiamine biosynthesis protein ThiS</fullName>
    </submittedName>
</protein>
<dbReference type="NCBIfam" id="TIGR01683">
    <property type="entry name" value="thiS"/>
    <property type="match status" value="1"/>
</dbReference>
<comment type="caution">
    <text evidence="1">The sequence shown here is derived from an EMBL/GenBank/DDBJ whole genome shotgun (WGS) entry which is preliminary data.</text>
</comment>
<dbReference type="PANTHER" id="PTHR34472">
    <property type="entry name" value="SULFUR CARRIER PROTEIN THIS"/>
    <property type="match status" value="1"/>
</dbReference>
<dbReference type="Gene3D" id="3.10.20.30">
    <property type="match status" value="1"/>
</dbReference>
<sequence length="65" mass="6894">MKLIVNDEEVEVAAPATVTALLAQLGYPEKGVAVAVDYTVRPKSAWQQPLSEGDRIEVLTAVQGG</sequence>
<accession>A0A1X0DHW8</accession>
<dbReference type="OrthoDB" id="163636at2"/>
<dbReference type="EMBL" id="MVHS01000011">
    <property type="protein sequence ID" value="ORA71792.1"/>
    <property type="molecule type" value="Genomic_DNA"/>
</dbReference>
<dbReference type="Proteomes" id="UP000192801">
    <property type="component" value="Unassembled WGS sequence"/>
</dbReference>
<organism evidence="1 2">
    <name type="scientific">Mycolicibacterium insubricum</name>
    <dbReference type="NCBI Taxonomy" id="444597"/>
    <lineage>
        <taxon>Bacteria</taxon>
        <taxon>Bacillati</taxon>
        <taxon>Actinomycetota</taxon>
        <taxon>Actinomycetes</taxon>
        <taxon>Mycobacteriales</taxon>
        <taxon>Mycobacteriaceae</taxon>
        <taxon>Mycolicibacterium</taxon>
    </lineage>
</organism>
<dbReference type="SUPFAM" id="SSF54285">
    <property type="entry name" value="MoaD/ThiS"/>
    <property type="match status" value="1"/>
</dbReference>
<reference evidence="1 2" key="1">
    <citation type="submission" date="2016-12" db="EMBL/GenBank/DDBJ databases">
        <title>The new phylogeny of genus Mycobacterium.</title>
        <authorList>
            <person name="Tortoli E."/>
            <person name="Trovato A."/>
            <person name="Cirillo D.M."/>
        </authorList>
    </citation>
    <scope>NUCLEOTIDE SEQUENCE [LARGE SCALE GENOMIC DNA]</scope>
    <source>
        <strain evidence="1 2">DSM 45130</strain>
    </source>
</reference>
<dbReference type="InterPro" id="IPR012675">
    <property type="entry name" value="Beta-grasp_dom_sf"/>
</dbReference>
<dbReference type="InterPro" id="IPR003749">
    <property type="entry name" value="ThiS/MoaD-like"/>
</dbReference>
<dbReference type="AlphaFoldDB" id="A0A1X0DHW8"/>
<dbReference type="InterPro" id="IPR016155">
    <property type="entry name" value="Mopterin_synth/thiamin_S_b"/>
</dbReference>
<dbReference type="Pfam" id="PF02597">
    <property type="entry name" value="ThiS"/>
    <property type="match status" value="1"/>
</dbReference>
<keyword evidence="2" id="KW-1185">Reference proteome</keyword>
<dbReference type="PANTHER" id="PTHR34472:SF1">
    <property type="entry name" value="SULFUR CARRIER PROTEIN THIS"/>
    <property type="match status" value="1"/>
</dbReference>
<proteinExistence type="predicted"/>
<evidence type="ECO:0000313" key="2">
    <source>
        <dbReference type="Proteomes" id="UP000192801"/>
    </source>
</evidence>
<gene>
    <name evidence="1" type="ORF">BST26_06995</name>
</gene>